<dbReference type="EMBL" id="UGOA01000002">
    <property type="protein sequence ID" value="STX83934.1"/>
    <property type="molecule type" value="Genomic_DNA"/>
</dbReference>
<reference evidence="1 2" key="1">
    <citation type="submission" date="2018-06" db="EMBL/GenBank/DDBJ databases">
        <authorList>
            <consortium name="Pathogen Informatics"/>
            <person name="Doyle S."/>
        </authorList>
    </citation>
    <scope>NUCLEOTIDE SEQUENCE [LARGE SCALE GENOMIC DNA]</scope>
    <source>
        <strain evidence="1 2">NCTC13292</strain>
    </source>
</reference>
<dbReference type="AlphaFoldDB" id="A0A378KQ48"/>
<name>A0A378KQ48_9GAMM</name>
<evidence type="ECO:0000313" key="2">
    <source>
        <dbReference type="Proteomes" id="UP000254677"/>
    </source>
</evidence>
<dbReference type="Proteomes" id="UP000254677">
    <property type="component" value="Unassembled WGS sequence"/>
</dbReference>
<organism evidence="1 2">
    <name type="scientific">Legionella donaldsonii</name>
    <dbReference type="NCBI Taxonomy" id="45060"/>
    <lineage>
        <taxon>Bacteria</taxon>
        <taxon>Pseudomonadati</taxon>
        <taxon>Pseudomonadota</taxon>
        <taxon>Gammaproteobacteria</taxon>
        <taxon>Legionellales</taxon>
        <taxon>Legionellaceae</taxon>
        <taxon>Legionella</taxon>
    </lineage>
</organism>
<protein>
    <submittedName>
        <fullName evidence="1">Uncharacterized protein</fullName>
    </submittedName>
</protein>
<gene>
    <name evidence="1" type="ORF">NCTC13292_03169</name>
</gene>
<accession>A0A378KQ48</accession>
<evidence type="ECO:0000313" key="1">
    <source>
        <dbReference type="EMBL" id="STX83934.1"/>
    </source>
</evidence>
<sequence length="80" mass="9130">MKKRILLSIYSGFILALVTQTVLADKIPSRTLPMPELLKRALSKIFHLLEEVPILGVIREPTHKTTSKVVYLLRFPSVLF</sequence>
<keyword evidence="2" id="KW-1185">Reference proteome</keyword>
<proteinExistence type="predicted"/>